<comment type="caution">
    <text evidence="2">The sequence shown here is derived from an EMBL/GenBank/DDBJ whole genome shotgun (WGS) entry which is preliminary data.</text>
</comment>
<reference evidence="2 3" key="1">
    <citation type="journal article" date="2020" name="Biotechnol. Biofuels">
        <title>New insights from the biogas microbiome by comprehensive genome-resolved metagenomics of nearly 1600 species originating from multiple anaerobic digesters.</title>
        <authorList>
            <person name="Campanaro S."/>
            <person name="Treu L."/>
            <person name="Rodriguez-R L.M."/>
            <person name="Kovalovszki A."/>
            <person name="Ziels R.M."/>
            <person name="Maus I."/>
            <person name="Zhu X."/>
            <person name="Kougias P.G."/>
            <person name="Basile A."/>
            <person name="Luo G."/>
            <person name="Schluter A."/>
            <person name="Konstantinidis K.T."/>
            <person name="Angelidaki I."/>
        </authorList>
    </citation>
    <scope>NUCLEOTIDE SEQUENCE [LARGE SCALE GENOMIC DNA]</scope>
    <source>
        <strain evidence="2">AS19jrsBPTG_9</strain>
    </source>
</reference>
<proteinExistence type="predicted"/>
<evidence type="ECO:0000313" key="2">
    <source>
        <dbReference type="EMBL" id="NLZ24257.1"/>
    </source>
</evidence>
<feature type="chain" id="PRO_5032522507" evidence="1">
    <location>
        <begin position="21"/>
        <end position="392"/>
    </location>
</feature>
<evidence type="ECO:0000256" key="1">
    <source>
        <dbReference type="SAM" id="SignalP"/>
    </source>
</evidence>
<dbReference type="AlphaFoldDB" id="A0A847VD43"/>
<organism evidence="2 3">
    <name type="scientific">Candidatus Dojkabacteria bacterium</name>
    <dbReference type="NCBI Taxonomy" id="2099670"/>
    <lineage>
        <taxon>Bacteria</taxon>
        <taxon>Candidatus Dojkabacteria</taxon>
    </lineage>
</organism>
<evidence type="ECO:0000313" key="3">
    <source>
        <dbReference type="Proteomes" id="UP000564033"/>
    </source>
</evidence>
<protein>
    <submittedName>
        <fullName evidence="2">Uncharacterized protein</fullName>
    </submittedName>
</protein>
<sequence>MRKLLLSILLLCFSSSFLYANRYFEERHISENRYFDTLGYGVGELLESKECPNCVEYDISDVYGSDSEEILQNTRIFDVTIPDSNYGIIRIPNIHDRVSLPPYSSLDVVYWSFNLAQRDVNITKLYVFLSRGIVKYGDLRKVLYTEGEYREIPITYLAWYYPRFGIVREYPGIGVVKHEEGYIDGKILDRFYIRSPLEFCRWEANVEGDYAFLKVYVKNNSSWRLDGVVFNHSDYTNSRTFQPNEEHLYEYVISTVEQSNNLGYANIFNPNSQTQCAVLGENTGSDYVGDSPPVAGLREENGDYLEYIGSRVRPLVDSFCVTQIPYTLYSGEMVLQNNDEEITEEKEIISEEEKTFGEIFGIKKLPQTHFRSNNLLVVLSRLWYYLTRRLFR</sequence>
<keyword evidence="1" id="KW-0732">Signal</keyword>
<dbReference type="EMBL" id="JAAZIL010000016">
    <property type="protein sequence ID" value="NLZ24257.1"/>
    <property type="molecule type" value="Genomic_DNA"/>
</dbReference>
<dbReference type="Proteomes" id="UP000564033">
    <property type="component" value="Unassembled WGS sequence"/>
</dbReference>
<gene>
    <name evidence="2" type="ORF">GX888_00710</name>
</gene>
<name>A0A847VD43_9BACT</name>
<accession>A0A847VD43</accession>
<feature type="signal peptide" evidence="1">
    <location>
        <begin position="1"/>
        <end position="20"/>
    </location>
</feature>